<comment type="caution">
    <text evidence="1">The sequence shown here is derived from an EMBL/GenBank/DDBJ whole genome shotgun (WGS) entry which is preliminary data.</text>
</comment>
<gene>
    <name evidence="1" type="ORF">GHO39_15810</name>
</gene>
<protein>
    <submittedName>
        <fullName evidence="1">IS66 family transposase</fullName>
    </submittedName>
</protein>
<proteinExistence type="predicted"/>
<evidence type="ECO:0000313" key="1">
    <source>
        <dbReference type="EMBL" id="MQT90592.1"/>
    </source>
</evidence>
<dbReference type="Proteomes" id="UP000489190">
    <property type="component" value="Unassembled WGS sequence"/>
</dbReference>
<sequence>MIPTPPLDQLDTEQLRSLAAQLLTRVEHLDTQLASLDKEVLHQKTRNQQLIHEIAQL</sequence>
<name>A0A7X2C4U1_9PSED</name>
<dbReference type="EMBL" id="WIWI01000041">
    <property type="protein sequence ID" value="MQT90592.1"/>
    <property type="molecule type" value="Genomic_DNA"/>
</dbReference>
<evidence type="ECO:0000313" key="2">
    <source>
        <dbReference type="Proteomes" id="UP000489190"/>
    </source>
</evidence>
<organism evidence="1 2">
    <name type="scientific">Pseudomonas helleri</name>
    <dbReference type="NCBI Taxonomy" id="1608996"/>
    <lineage>
        <taxon>Bacteria</taxon>
        <taxon>Pseudomonadati</taxon>
        <taxon>Pseudomonadota</taxon>
        <taxon>Gammaproteobacteria</taxon>
        <taxon>Pseudomonadales</taxon>
        <taxon>Pseudomonadaceae</taxon>
        <taxon>Pseudomonas</taxon>
    </lineage>
</organism>
<dbReference type="AlphaFoldDB" id="A0A7X2C4U1"/>
<accession>A0A7X2C4U1</accession>
<feature type="non-terminal residue" evidence="1">
    <location>
        <position position="57"/>
    </location>
</feature>
<reference evidence="1 2" key="1">
    <citation type="submission" date="2019-10" db="EMBL/GenBank/DDBJ databases">
        <title>Evaluation of single-gene subtyping targets for Pseudomonas.</title>
        <authorList>
            <person name="Reichler S.J."/>
            <person name="Orsi R.H."/>
            <person name="Wiedmann M."/>
            <person name="Martin N.H."/>
            <person name="Murphy S.I."/>
        </authorList>
    </citation>
    <scope>NUCLEOTIDE SEQUENCE [LARGE SCALE GENOMIC DNA]</scope>
    <source>
        <strain evidence="1 2">FSL R10-3254</strain>
    </source>
</reference>